<dbReference type="Pfam" id="PF07690">
    <property type="entry name" value="MFS_1"/>
    <property type="match status" value="1"/>
</dbReference>
<feature type="region of interest" description="Disordered" evidence="6">
    <location>
        <begin position="408"/>
        <end position="448"/>
    </location>
</feature>
<keyword evidence="4 7" id="KW-1133">Transmembrane helix</keyword>
<evidence type="ECO:0000313" key="9">
    <source>
        <dbReference type="Proteomes" id="UP001165079"/>
    </source>
</evidence>
<gene>
    <name evidence="8" type="ORF">Afil01_06530</name>
</gene>
<comment type="caution">
    <text evidence="8">The sequence shown here is derived from an EMBL/GenBank/DDBJ whole genome shotgun (WGS) entry which is preliminary data.</text>
</comment>
<feature type="compositionally biased region" description="Pro residues" evidence="6">
    <location>
        <begin position="416"/>
        <end position="429"/>
    </location>
</feature>
<feature type="transmembrane region" description="Helical" evidence="7">
    <location>
        <begin position="258"/>
        <end position="279"/>
    </location>
</feature>
<name>A0A9W6W7U9_9ACTN</name>
<feature type="transmembrane region" description="Helical" evidence="7">
    <location>
        <begin position="174"/>
        <end position="194"/>
    </location>
</feature>
<keyword evidence="3 7" id="KW-0812">Transmembrane</keyword>
<feature type="transmembrane region" description="Helical" evidence="7">
    <location>
        <begin position="97"/>
        <end position="121"/>
    </location>
</feature>
<dbReference type="EMBL" id="BSTX01000001">
    <property type="protein sequence ID" value="GLZ75846.1"/>
    <property type="molecule type" value="Genomic_DNA"/>
</dbReference>
<dbReference type="SUPFAM" id="SSF103473">
    <property type="entry name" value="MFS general substrate transporter"/>
    <property type="match status" value="1"/>
</dbReference>
<keyword evidence="5 7" id="KW-0472">Membrane</keyword>
<dbReference type="Gene3D" id="1.20.1250.20">
    <property type="entry name" value="MFS general substrate transporter like domains"/>
    <property type="match status" value="1"/>
</dbReference>
<accession>A0A9W6W7U9</accession>
<dbReference type="GO" id="GO:0022857">
    <property type="term" value="F:transmembrane transporter activity"/>
    <property type="evidence" value="ECO:0007669"/>
    <property type="project" value="InterPro"/>
</dbReference>
<dbReference type="PANTHER" id="PTHR23513:SF11">
    <property type="entry name" value="STAPHYLOFERRIN A TRANSPORTER"/>
    <property type="match status" value="1"/>
</dbReference>
<dbReference type="Proteomes" id="UP001165079">
    <property type="component" value="Unassembled WGS sequence"/>
</dbReference>
<feature type="transmembrane region" description="Helical" evidence="7">
    <location>
        <begin position="21"/>
        <end position="47"/>
    </location>
</feature>
<dbReference type="AlphaFoldDB" id="A0A9W6W7U9"/>
<proteinExistence type="predicted"/>
<organism evidence="8 9">
    <name type="scientific">Actinorhabdospora filicis</name>
    <dbReference type="NCBI Taxonomy" id="1785913"/>
    <lineage>
        <taxon>Bacteria</taxon>
        <taxon>Bacillati</taxon>
        <taxon>Actinomycetota</taxon>
        <taxon>Actinomycetes</taxon>
        <taxon>Micromonosporales</taxon>
        <taxon>Micromonosporaceae</taxon>
        <taxon>Actinorhabdospora</taxon>
    </lineage>
</organism>
<sequence>MSDGQRERTATFGEVFAVGEFRALFVGDIVSSVGDMLARVAVTFLVWQQTGNVLLTVATFAISYAPYLIGAPVLAALAERYPYRRTMITCDLLRMGLIGLVAIPGTPLWAMLVLLFLVSAVTPAEKAARSALLPQVLEGERYAVALSAVSIARQSAQLAGYFAGGVLAGVNAHLALGIDAATFAFSALLLTLFVRTRAPGALRSDRSNLFKEAGQGITFVFGHPVLRSIALLVFCMVGCAIVPEAAAPAWAAHLHGGSLAQGAIMASAPVGSAIGVLVMGRFMSATTRQKLIRPLAIIAPMLLIPALFDPPVWLVLPMAAGVNMIGGVLLALNTLFVQALPGNFRARAFGVMQSGLMIAQGTAVIGMGLVAQAVPSIAEAVGLWGIAGVILVSILVLTWPSASTIEEAKSAAKPPVVEPPAEAPAPPAAPAAGPEPVRGRSGAAKAEA</sequence>
<dbReference type="InterPro" id="IPR036259">
    <property type="entry name" value="MFS_trans_sf"/>
</dbReference>
<keyword evidence="9" id="KW-1185">Reference proteome</keyword>
<evidence type="ECO:0000313" key="8">
    <source>
        <dbReference type="EMBL" id="GLZ75846.1"/>
    </source>
</evidence>
<evidence type="ECO:0000256" key="4">
    <source>
        <dbReference type="ARBA" id="ARBA00022989"/>
    </source>
</evidence>
<comment type="subcellular location">
    <subcellularLocation>
        <location evidence="1">Cell membrane</location>
        <topology evidence="1">Multi-pass membrane protein</topology>
    </subcellularLocation>
</comment>
<evidence type="ECO:0000256" key="5">
    <source>
        <dbReference type="ARBA" id="ARBA00023136"/>
    </source>
</evidence>
<dbReference type="InterPro" id="IPR011701">
    <property type="entry name" value="MFS"/>
</dbReference>
<evidence type="ECO:0000256" key="6">
    <source>
        <dbReference type="SAM" id="MobiDB-lite"/>
    </source>
</evidence>
<evidence type="ECO:0000256" key="7">
    <source>
        <dbReference type="SAM" id="Phobius"/>
    </source>
</evidence>
<feature type="transmembrane region" description="Helical" evidence="7">
    <location>
        <begin position="53"/>
        <end position="77"/>
    </location>
</feature>
<reference evidence="8" key="1">
    <citation type="submission" date="2023-03" db="EMBL/GenBank/DDBJ databases">
        <title>Actinorhabdospora filicis NBRC 111898.</title>
        <authorList>
            <person name="Ichikawa N."/>
            <person name="Sato H."/>
            <person name="Tonouchi N."/>
        </authorList>
    </citation>
    <scope>NUCLEOTIDE SEQUENCE</scope>
    <source>
        <strain evidence="8">NBRC 111898</strain>
    </source>
</reference>
<feature type="transmembrane region" description="Helical" evidence="7">
    <location>
        <begin position="377"/>
        <end position="399"/>
    </location>
</feature>
<feature type="transmembrane region" description="Helical" evidence="7">
    <location>
        <begin position="348"/>
        <end position="371"/>
    </location>
</feature>
<evidence type="ECO:0000256" key="2">
    <source>
        <dbReference type="ARBA" id="ARBA00022475"/>
    </source>
</evidence>
<dbReference type="PANTHER" id="PTHR23513">
    <property type="entry name" value="INTEGRAL MEMBRANE EFFLUX PROTEIN-RELATED"/>
    <property type="match status" value="1"/>
</dbReference>
<protein>
    <submittedName>
        <fullName evidence="8">MFS transporter</fullName>
    </submittedName>
</protein>
<evidence type="ECO:0000256" key="1">
    <source>
        <dbReference type="ARBA" id="ARBA00004651"/>
    </source>
</evidence>
<feature type="transmembrane region" description="Helical" evidence="7">
    <location>
        <begin position="314"/>
        <end position="336"/>
    </location>
</feature>
<dbReference type="GO" id="GO:0005886">
    <property type="term" value="C:plasma membrane"/>
    <property type="evidence" value="ECO:0007669"/>
    <property type="project" value="UniProtKB-SubCell"/>
</dbReference>
<keyword evidence="2" id="KW-1003">Cell membrane</keyword>
<feature type="transmembrane region" description="Helical" evidence="7">
    <location>
        <begin position="229"/>
        <end position="252"/>
    </location>
</feature>
<evidence type="ECO:0000256" key="3">
    <source>
        <dbReference type="ARBA" id="ARBA00022692"/>
    </source>
</evidence>
<dbReference type="RefSeq" id="WP_285661064.1">
    <property type="nucleotide sequence ID" value="NZ_BSTX01000001.1"/>
</dbReference>
<dbReference type="CDD" id="cd06173">
    <property type="entry name" value="MFS_MefA_like"/>
    <property type="match status" value="1"/>
</dbReference>
<feature type="transmembrane region" description="Helical" evidence="7">
    <location>
        <begin position="291"/>
        <end position="308"/>
    </location>
</feature>